<dbReference type="PANTHER" id="PTHR13832">
    <property type="entry name" value="PROTEIN PHOSPHATASE 2C"/>
    <property type="match status" value="1"/>
</dbReference>
<evidence type="ECO:0000313" key="3">
    <source>
        <dbReference type="EMBL" id="CAG8583552.1"/>
    </source>
</evidence>
<feature type="domain" description="PPM-type phosphatase" evidence="2">
    <location>
        <begin position="299"/>
        <end position="666"/>
    </location>
</feature>
<dbReference type="Gene3D" id="3.60.40.10">
    <property type="entry name" value="PPM-type phosphatase domain"/>
    <property type="match status" value="1"/>
</dbReference>
<dbReference type="Pfam" id="PF00481">
    <property type="entry name" value="PP2C"/>
    <property type="match status" value="1"/>
</dbReference>
<dbReference type="SUPFAM" id="SSF81606">
    <property type="entry name" value="PP2C-like"/>
    <property type="match status" value="1"/>
</dbReference>
<dbReference type="InterPro" id="IPR015655">
    <property type="entry name" value="PP2C"/>
</dbReference>
<dbReference type="CDD" id="cd00143">
    <property type="entry name" value="PP2Cc"/>
    <property type="match status" value="1"/>
</dbReference>
<protein>
    <submittedName>
        <fullName evidence="3">28118_t:CDS:1</fullName>
    </submittedName>
</protein>
<dbReference type="AlphaFoldDB" id="A0A9N9C0I7"/>
<evidence type="ECO:0000259" key="2">
    <source>
        <dbReference type="PROSITE" id="PS51746"/>
    </source>
</evidence>
<feature type="compositionally biased region" description="Polar residues" evidence="1">
    <location>
        <begin position="146"/>
        <end position="166"/>
    </location>
</feature>
<evidence type="ECO:0000256" key="1">
    <source>
        <dbReference type="SAM" id="MobiDB-lite"/>
    </source>
</evidence>
<dbReference type="Proteomes" id="UP000789405">
    <property type="component" value="Unassembled WGS sequence"/>
</dbReference>
<sequence length="666" mass="75382">MHDIQTPDIASVERTFQGLELKAEQRDNGIFAAIVKALLSNSNQWMRAPDIVDRIREWKLTTNDGQLSGKTPTSTIQGTISTALKLAKSRGCEEPIEKHQIKNLTYYRLSLHLFTDSRIRDSMNTIPPTPPPDPPRLAKDKKRSPTKPTRSTASSRGTTKRTTIDSDVNIITTKKIKISHNTSPPINLTDNEHNEHDSQFLIEPSVKKKSTKYQPSEDYGTPESVIEEPMTNEIDIIDSSTTTTTTSSSSSSSSSSPPSPPSSLMITKGPIDFDINTINGPKSFAIIQETGYSYSRLSRLRRSENRYPKSKCEDAFCVKDLRRTDGSFMARLFCLADGHGGSGCSEFLISRVPNRIQELLQDHPANFDNKDDQQWFREQMEHLVRKLDDEYIEAKRVEFRRWKSRREKQSDSNSIPFVDGRSTFILNDTDSMPPVDDGSTVIINIFINDWLINVNVGDSRTFLACRGKNNKWSVEFASEDHKPYLERLALKIYSNGGIFVDSNDDPIKFDPTPRQRRTRPSLKNARIRLQGQDSENEDGVPYINETGKYWSINVAATCGDLLFKLNRSRRVIDCIPDVTFRKLGKFAECGGDRFLLISSDGLFDHLKESRIDEQNNEVAKFIGGLLDNGESVMNVVKKIGSREKYTTLFKDFSQVYDDITCILISL</sequence>
<feature type="compositionally biased region" description="Polar residues" evidence="1">
    <location>
        <begin position="180"/>
        <end position="189"/>
    </location>
</feature>
<dbReference type="PROSITE" id="PS51746">
    <property type="entry name" value="PPM_2"/>
    <property type="match status" value="1"/>
</dbReference>
<feature type="region of interest" description="Disordered" evidence="1">
    <location>
        <begin position="121"/>
        <end position="166"/>
    </location>
</feature>
<dbReference type="OrthoDB" id="10025511at2759"/>
<feature type="region of interest" description="Disordered" evidence="1">
    <location>
        <begin position="180"/>
        <end position="268"/>
    </location>
</feature>
<dbReference type="GO" id="GO:0004722">
    <property type="term" value="F:protein serine/threonine phosphatase activity"/>
    <property type="evidence" value="ECO:0007669"/>
    <property type="project" value="InterPro"/>
</dbReference>
<evidence type="ECO:0000313" key="4">
    <source>
        <dbReference type="Proteomes" id="UP000789405"/>
    </source>
</evidence>
<organism evidence="3 4">
    <name type="scientific">Dentiscutata erythropus</name>
    <dbReference type="NCBI Taxonomy" id="1348616"/>
    <lineage>
        <taxon>Eukaryota</taxon>
        <taxon>Fungi</taxon>
        <taxon>Fungi incertae sedis</taxon>
        <taxon>Mucoromycota</taxon>
        <taxon>Glomeromycotina</taxon>
        <taxon>Glomeromycetes</taxon>
        <taxon>Diversisporales</taxon>
        <taxon>Gigasporaceae</taxon>
        <taxon>Dentiscutata</taxon>
    </lineage>
</organism>
<proteinExistence type="predicted"/>
<feature type="compositionally biased region" description="Low complexity" evidence="1">
    <location>
        <begin position="239"/>
        <end position="256"/>
    </location>
</feature>
<gene>
    <name evidence="3" type="ORF">DERYTH_LOCUS6812</name>
</gene>
<reference evidence="3" key="1">
    <citation type="submission" date="2021-06" db="EMBL/GenBank/DDBJ databases">
        <authorList>
            <person name="Kallberg Y."/>
            <person name="Tangrot J."/>
            <person name="Rosling A."/>
        </authorList>
    </citation>
    <scope>NUCLEOTIDE SEQUENCE</scope>
    <source>
        <strain evidence="3">MA453B</strain>
    </source>
</reference>
<dbReference type="PANTHER" id="PTHR13832:SF827">
    <property type="entry name" value="PROTEIN PHOSPHATASE 1L"/>
    <property type="match status" value="1"/>
</dbReference>
<keyword evidence="4" id="KW-1185">Reference proteome</keyword>
<dbReference type="SMART" id="SM00332">
    <property type="entry name" value="PP2Cc"/>
    <property type="match status" value="1"/>
</dbReference>
<name>A0A9N9C0I7_9GLOM</name>
<dbReference type="EMBL" id="CAJVPY010003163">
    <property type="protein sequence ID" value="CAG8583552.1"/>
    <property type="molecule type" value="Genomic_DNA"/>
</dbReference>
<comment type="caution">
    <text evidence="3">The sequence shown here is derived from an EMBL/GenBank/DDBJ whole genome shotgun (WGS) entry which is preliminary data.</text>
</comment>
<accession>A0A9N9C0I7</accession>
<dbReference type="InterPro" id="IPR036457">
    <property type="entry name" value="PPM-type-like_dom_sf"/>
</dbReference>
<dbReference type="InterPro" id="IPR001932">
    <property type="entry name" value="PPM-type_phosphatase-like_dom"/>
</dbReference>